<dbReference type="AlphaFoldDB" id="A0A938ZE65"/>
<proteinExistence type="predicted"/>
<keyword evidence="2" id="KW-0812">Transmembrane</keyword>
<gene>
    <name evidence="3" type="ORF">JTJ23_10575</name>
</gene>
<feature type="transmembrane region" description="Helical" evidence="2">
    <location>
        <begin position="49"/>
        <end position="69"/>
    </location>
</feature>
<dbReference type="Proteomes" id="UP000737612">
    <property type="component" value="Unassembled WGS sequence"/>
</dbReference>
<feature type="compositionally biased region" description="Basic residues" evidence="1">
    <location>
        <begin position="124"/>
        <end position="136"/>
    </location>
</feature>
<sequence>MAYVPVPKDLSKIKTKVAFNLTKRQIICFAAALAMGLPLFFLLKDSAGTSMAAFAMIVVMLPCFLLAMYEKHGQPLEVVIKNVIQTKFIRPKERPYQTENFYAVIEKQRKLEKEVSAIVNGRTKNSKPRGKKSRQA</sequence>
<feature type="transmembrane region" description="Helical" evidence="2">
    <location>
        <begin position="26"/>
        <end position="43"/>
    </location>
</feature>
<evidence type="ECO:0000313" key="4">
    <source>
        <dbReference type="Proteomes" id="UP000737612"/>
    </source>
</evidence>
<evidence type="ECO:0000313" key="3">
    <source>
        <dbReference type="EMBL" id="MBN2954013.1"/>
    </source>
</evidence>
<dbReference type="InterPro" id="IPR024414">
    <property type="entry name" value="Uncharacterised_PrgI"/>
</dbReference>
<dbReference type="Pfam" id="PF12666">
    <property type="entry name" value="PrgI"/>
    <property type="match status" value="1"/>
</dbReference>
<keyword evidence="2" id="KW-0472">Membrane</keyword>
<evidence type="ECO:0000256" key="2">
    <source>
        <dbReference type="SAM" id="Phobius"/>
    </source>
</evidence>
<feature type="region of interest" description="Disordered" evidence="1">
    <location>
        <begin position="117"/>
        <end position="136"/>
    </location>
</feature>
<comment type="caution">
    <text evidence="3">The sequence shown here is derived from an EMBL/GenBank/DDBJ whole genome shotgun (WGS) entry which is preliminary data.</text>
</comment>
<evidence type="ECO:0000256" key="1">
    <source>
        <dbReference type="SAM" id="MobiDB-lite"/>
    </source>
</evidence>
<protein>
    <submittedName>
        <fullName evidence="3">PrgI family protein</fullName>
    </submittedName>
</protein>
<name>A0A938ZE65_9FIRM</name>
<dbReference type="EMBL" id="JAFHBD010000048">
    <property type="protein sequence ID" value="MBN2954013.1"/>
    <property type="molecule type" value="Genomic_DNA"/>
</dbReference>
<reference evidence="3" key="1">
    <citation type="submission" date="2021-02" db="EMBL/GenBank/DDBJ databases">
        <title>Metagenome-assembled genomes from human diarrheal sample B26.</title>
        <authorList>
            <person name="Ateba T.P."/>
            <person name="Alayande K.A."/>
            <person name="Mwanza M."/>
        </authorList>
    </citation>
    <scope>NUCLEOTIDE SEQUENCE</scope>
    <source>
        <strain evidence="3">06WH</strain>
    </source>
</reference>
<keyword evidence="2" id="KW-1133">Transmembrane helix</keyword>
<organism evidence="3 4">
    <name type="scientific">Fusicatenibacter saccharivorans</name>
    <dbReference type="NCBI Taxonomy" id="1150298"/>
    <lineage>
        <taxon>Bacteria</taxon>
        <taxon>Bacillati</taxon>
        <taxon>Bacillota</taxon>
        <taxon>Clostridia</taxon>
        <taxon>Lachnospirales</taxon>
        <taxon>Lachnospiraceae</taxon>
        <taxon>Fusicatenibacter</taxon>
    </lineage>
</organism>
<accession>A0A938ZE65</accession>